<name>L7KHZ9_9ACTN</name>
<evidence type="ECO:0000256" key="1">
    <source>
        <dbReference type="SAM" id="MobiDB-lite"/>
    </source>
</evidence>
<feature type="region of interest" description="Disordered" evidence="1">
    <location>
        <begin position="107"/>
        <end position="130"/>
    </location>
</feature>
<dbReference type="EMBL" id="BANR01000003">
    <property type="protein sequence ID" value="GAC47343.1"/>
    <property type="molecule type" value="Genomic_DNA"/>
</dbReference>
<dbReference type="eggNOG" id="ENOG50342ZI">
    <property type="taxonomic scope" value="Bacteria"/>
</dbReference>
<organism evidence="2 3">
    <name type="scientific">Gordonia aichiensis NBRC 108223</name>
    <dbReference type="NCBI Taxonomy" id="1220583"/>
    <lineage>
        <taxon>Bacteria</taxon>
        <taxon>Bacillati</taxon>
        <taxon>Actinomycetota</taxon>
        <taxon>Actinomycetes</taxon>
        <taxon>Mycobacteriales</taxon>
        <taxon>Gordoniaceae</taxon>
        <taxon>Gordonia</taxon>
    </lineage>
</organism>
<gene>
    <name evidence="2" type="ORF">GOACH_03_03610</name>
</gene>
<keyword evidence="3" id="KW-1185">Reference proteome</keyword>
<evidence type="ECO:0000313" key="2">
    <source>
        <dbReference type="EMBL" id="GAC47343.1"/>
    </source>
</evidence>
<feature type="region of interest" description="Disordered" evidence="1">
    <location>
        <begin position="1"/>
        <end position="43"/>
    </location>
</feature>
<protein>
    <submittedName>
        <fullName evidence="2">Uncharacterized protein</fullName>
    </submittedName>
</protein>
<dbReference type="RefSeq" id="WP_005170515.1">
    <property type="nucleotide sequence ID" value="NZ_BANR01000003.1"/>
</dbReference>
<comment type="caution">
    <text evidence="2">The sequence shown here is derived from an EMBL/GenBank/DDBJ whole genome shotgun (WGS) entry which is preliminary data.</text>
</comment>
<dbReference type="Proteomes" id="UP000010988">
    <property type="component" value="Unassembled WGS sequence"/>
</dbReference>
<sequence>MRDQMHVRHDDVEPGNDQQERVPAAFQMSSARSRSGAISVVTTPQGLPTRIRIERSQLEKRPDVLADEILRLCRQSAMAAGIRWRDELLDAGATRDVVDALGLPTTDDLSRAEQFDDEHDDTPASWLRRV</sequence>
<dbReference type="AlphaFoldDB" id="L7KHZ9"/>
<feature type="compositionally biased region" description="Basic and acidic residues" evidence="1">
    <location>
        <begin position="1"/>
        <end position="12"/>
    </location>
</feature>
<proteinExistence type="predicted"/>
<dbReference type="STRING" id="1220583.GOACH_03_03610"/>
<accession>L7KHZ9</accession>
<reference evidence="2 3" key="1">
    <citation type="submission" date="2012-12" db="EMBL/GenBank/DDBJ databases">
        <title>Whole genome shotgun sequence of Gordonia aichiensis NBRC 108223.</title>
        <authorList>
            <person name="Isaki-Nakamura S."/>
            <person name="Hosoyama A."/>
            <person name="Tsuchikane K."/>
            <person name="Ando Y."/>
            <person name="Baba S."/>
            <person name="Ohji S."/>
            <person name="Hamada M."/>
            <person name="Tamura T."/>
            <person name="Yamazoe A."/>
            <person name="Yamazaki S."/>
            <person name="Fujita N."/>
        </authorList>
    </citation>
    <scope>NUCLEOTIDE SEQUENCE [LARGE SCALE GENOMIC DNA]</scope>
    <source>
        <strain evidence="2 3">NBRC 108223</strain>
    </source>
</reference>
<evidence type="ECO:0000313" key="3">
    <source>
        <dbReference type="Proteomes" id="UP000010988"/>
    </source>
</evidence>